<dbReference type="GO" id="GO:0006508">
    <property type="term" value="P:proteolysis"/>
    <property type="evidence" value="ECO:0007669"/>
    <property type="project" value="UniProtKB-KW"/>
</dbReference>
<dbReference type="EMBL" id="PKMF04000081">
    <property type="protein sequence ID" value="KAK7852004.1"/>
    <property type="molecule type" value="Genomic_DNA"/>
</dbReference>
<evidence type="ECO:0000259" key="1">
    <source>
        <dbReference type="Pfam" id="PF17766"/>
    </source>
</evidence>
<protein>
    <submittedName>
        <fullName evidence="2">Subtilisin-like protease sbt1.8</fullName>
    </submittedName>
</protein>
<dbReference type="InterPro" id="IPR041469">
    <property type="entry name" value="Subtilisin-like_FN3"/>
</dbReference>
<dbReference type="GO" id="GO:0008233">
    <property type="term" value="F:peptidase activity"/>
    <property type="evidence" value="ECO:0007669"/>
    <property type="project" value="UniProtKB-KW"/>
</dbReference>
<name>A0AAW0LM19_QUESU</name>
<organism evidence="2 3">
    <name type="scientific">Quercus suber</name>
    <name type="common">Cork oak</name>
    <dbReference type="NCBI Taxonomy" id="58331"/>
    <lineage>
        <taxon>Eukaryota</taxon>
        <taxon>Viridiplantae</taxon>
        <taxon>Streptophyta</taxon>
        <taxon>Embryophyta</taxon>
        <taxon>Tracheophyta</taxon>
        <taxon>Spermatophyta</taxon>
        <taxon>Magnoliopsida</taxon>
        <taxon>eudicotyledons</taxon>
        <taxon>Gunneridae</taxon>
        <taxon>Pentapetalae</taxon>
        <taxon>rosids</taxon>
        <taxon>fabids</taxon>
        <taxon>Fagales</taxon>
        <taxon>Fagaceae</taxon>
        <taxon>Quercus</taxon>
    </lineage>
</organism>
<comment type="caution">
    <text evidence="2">The sequence shown here is derived from an EMBL/GenBank/DDBJ whole genome shotgun (WGS) entry which is preliminary data.</text>
</comment>
<feature type="domain" description="Subtilisin-like protease fibronectin type-III" evidence="1">
    <location>
        <begin position="2"/>
        <end position="63"/>
    </location>
</feature>
<dbReference type="AlphaFoldDB" id="A0AAW0LM19"/>
<evidence type="ECO:0000313" key="3">
    <source>
        <dbReference type="Proteomes" id="UP000237347"/>
    </source>
</evidence>
<reference evidence="2 3" key="1">
    <citation type="journal article" date="2018" name="Sci. Data">
        <title>The draft genome sequence of cork oak.</title>
        <authorList>
            <person name="Ramos A.M."/>
            <person name="Usie A."/>
            <person name="Barbosa P."/>
            <person name="Barros P.M."/>
            <person name="Capote T."/>
            <person name="Chaves I."/>
            <person name="Simoes F."/>
            <person name="Abreu I."/>
            <person name="Carrasquinho I."/>
            <person name="Faro C."/>
            <person name="Guimaraes J.B."/>
            <person name="Mendonca D."/>
            <person name="Nobrega F."/>
            <person name="Rodrigues L."/>
            <person name="Saibo N.J.M."/>
            <person name="Varela M.C."/>
            <person name="Egas C."/>
            <person name="Matos J."/>
            <person name="Miguel C.M."/>
            <person name="Oliveira M.M."/>
            <person name="Ricardo C.P."/>
            <person name="Goncalves S."/>
        </authorList>
    </citation>
    <scope>NUCLEOTIDE SEQUENCE [LARGE SCALE GENOMIC DNA]</scope>
    <source>
        <strain evidence="3">cv. HL8</strain>
    </source>
</reference>
<dbReference type="Proteomes" id="UP000237347">
    <property type="component" value="Unassembled WGS sequence"/>
</dbReference>
<evidence type="ECO:0000313" key="2">
    <source>
        <dbReference type="EMBL" id="KAK7852004.1"/>
    </source>
</evidence>
<gene>
    <name evidence="2" type="primary">SBT1.8_1</name>
    <name evidence="2" type="ORF">CFP56_040500</name>
</gene>
<dbReference type="Pfam" id="PF17766">
    <property type="entry name" value="fn3_6"/>
    <property type="match status" value="1"/>
</dbReference>
<sequence length="92" mass="10296">MTVNALTLVAVTVKPPTLFFGKVWDTQSYTVTFVAEGARDASKSEFESIIWSNGQHQVKSPVSFQWTVVRLDSESMTFWGCIGGLLLFFEEV</sequence>
<dbReference type="Gene3D" id="2.60.40.2310">
    <property type="match status" value="1"/>
</dbReference>
<keyword evidence="3" id="KW-1185">Reference proteome</keyword>
<accession>A0AAW0LM19</accession>
<proteinExistence type="predicted"/>